<dbReference type="EMBL" id="CAVMJV010000080">
    <property type="protein sequence ID" value="CAK5090090.1"/>
    <property type="molecule type" value="Genomic_DNA"/>
</dbReference>
<proteinExistence type="predicted"/>
<organism evidence="1 2">
    <name type="scientific">Meloidogyne enterolobii</name>
    <name type="common">Root-knot nematode worm</name>
    <name type="synonym">Meloidogyne mayaguensis</name>
    <dbReference type="NCBI Taxonomy" id="390850"/>
    <lineage>
        <taxon>Eukaryota</taxon>
        <taxon>Metazoa</taxon>
        <taxon>Ecdysozoa</taxon>
        <taxon>Nematoda</taxon>
        <taxon>Chromadorea</taxon>
        <taxon>Rhabditida</taxon>
        <taxon>Tylenchina</taxon>
        <taxon>Tylenchomorpha</taxon>
        <taxon>Tylenchoidea</taxon>
        <taxon>Meloidogynidae</taxon>
        <taxon>Meloidogyninae</taxon>
        <taxon>Meloidogyne</taxon>
    </lineage>
</organism>
<keyword evidence="2" id="KW-1185">Reference proteome</keyword>
<evidence type="ECO:0000313" key="1">
    <source>
        <dbReference type="EMBL" id="CAK5090090.1"/>
    </source>
</evidence>
<comment type="caution">
    <text evidence="1">The sequence shown here is derived from an EMBL/GenBank/DDBJ whole genome shotgun (WGS) entry which is preliminary data.</text>
</comment>
<sequence>MPAFIAALAIFDDYRSEVLPASLLRAQRDYFGAHCYKLPSNPGIALHINWT</sequence>
<name>A0ACB1AF60_MELEN</name>
<accession>A0ACB1AF60</accession>
<reference evidence="1" key="1">
    <citation type="submission" date="2023-11" db="EMBL/GenBank/DDBJ databases">
        <authorList>
            <person name="Poullet M."/>
        </authorList>
    </citation>
    <scope>NUCLEOTIDE SEQUENCE</scope>
    <source>
        <strain evidence="1">E1834</strain>
    </source>
</reference>
<evidence type="ECO:0000313" key="2">
    <source>
        <dbReference type="Proteomes" id="UP001497535"/>
    </source>
</evidence>
<protein>
    <submittedName>
        <fullName evidence="1">Uncharacterized protein</fullName>
    </submittedName>
</protein>
<gene>
    <name evidence="1" type="ORF">MENTE1834_LOCUS37858</name>
</gene>
<dbReference type="Proteomes" id="UP001497535">
    <property type="component" value="Unassembled WGS sequence"/>
</dbReference>